<comment type="similarity">
    <text evidence="1">Belongs to the short-chain dehydrogenases/reductases (SDR) family.</text>
</comment>
<evidence type="ECO:0008006" key="5">
    <source>
        <dbReference type="Google" id="ProtNLM"/>
    </source>
</evidence>
<dbReference type="AlphaFoldDB" id="A0A4Z1I0R4"/>
<reference evidence="3 4" key="1">
    <citation type="submission" date="2017-12" db="EMBL/GenBank/DDBJ databases">
        <title>Comparative genomics of Botrytis spp.</title>
        <authorList>
            <person name="Valero-Jimenez C.A."/>
            <person name="Tapia P."/>
            <person name="Veloso J."/>
            <person name="Silva-Moreno E."/>
            <person name="Staats M."/>
            <person name="Valdes J.H."/>
            <person name="Van Kan J.A.L."/>
        </authorList>
    </citation>
    <scope>NUCLEOTIDE SEQUENCE [LARGE SCALE GENOMIC DNA]</scope>
    <source>
        <strain evidence="3 4">MUCL11595</strain>
    </source>
</reference>
<dbReference type="PANTHER" id="PTHR43639:SF1">
    <property type="entry name" value="SHORT-CHAIN DEHYDROGENASE_REDUCTASE FAMILY PROTEIN"/>
    <property type="match status" value="1"/>
</dbReference>
<dbReference type="InterPro" id="IPR036291">
    <property type="entry name" value="NAD(P)-bd_dom_sf"/>
</dbReference>
<evidence type="ECO:0000256" key="2">
    <source>
        <dbReference type="ARBA" id="ARBA00023002"/>
    </source>
</evidence>
<keyword evidence="4" id="KW-1185">Reference proteome</keyword>
<dbReference type="PANTHER" id="PTHR43639">
    <property type="entry name" value="OXIDOREDUCTASE, SHORT-CHAIN DEHYDROGENASE/REDUCTASE FAMILY (AFU_ORTHOLOGUE AFUA_5G02870)"/>
    <property type="match status" value="1"/>
</dbReference>
<protein>
    <recommendedName>
        <fullName evidence="5">Ketoreductase (KR) domain-containing protein</fullName>
    </recommendedName>
</protein>
<dbReference type="SUPFAM" id="SSF51735">
    <property type="entry name" value="NAD(P)-binding Rossmann-fold domains"/>
    <property type="match status" value="1"/>
</dbReference>
<dbReference type="Gene3D" id="3.40.50.720">
    <property type="entry name" value="NAD(P)-binding Rossmann-like Domain"/>
    <property type="match status" value="1"/>
</dbReference>
<dbReference type="PRINTS" id="PR00081">
    <property type="entry name" value="GDHRDH"/>
</dbReference>
<dbReference type="Proteomes" id="UP000297527">
    <property type="component" value="Unassembled WGS sequence"/>
</dbReference>
<dbReference type="Pfam" id="PF00106">
    <property type="entry name" value="adh_short"/>
    <property type="match status" value="1"/>
</dbReference>
<gene>
    <name evidence="3" type="ORF">BCON_0143g00120</name>
</gene>
<keyword evidence="2" id="KW-0560">Oxidoreductase</keyword>
<comment type="caution">
    <text evidence="3">The sequence shown here is derived from an EMBL/GenBank/DDBJ whole genome shotgun (WGS) entry which is preliminary data.</text>
</comment>
<evidence type="ECO:0000313" key="3">
    <source>
        <dbReference type="EMBL" id="TGO52330.1"/>
    </source>
</evidence>
<sequence length="237" mass="25275">MEKCCPMYNAFIAYDGGGKAESRVRGKLAIVTGSARSIEAGIVRKLASKGCNNIISYATTSSDDAAATLKAELESKHCIKVITVRADISTSAGCEQIIAAAKENFKNSNTGAQQIDILVHNAAVLYIGPPESVIEKEFHHIYAVNVLGPTLLTAACKPFLPTDRSGRIVMMSSINSKIGTLHTTLELTERATGNAVNCGRAAYDHEIAGIIAIICDPDSSWMTGRLISANYGLFFSM</sequence>
<dbReference type="InterPro" id="IPR002347">
    <property type="entry name" value="SDR_fam"/>
</dbReference>
<evidence type="ECO:0000313" key="4">
    <source>
        <dbReference type="Proteomes" id="UP000297527"/>
    </source>
</evidence>
<dbReference type="EMBL" id="PQXN01000143">
    <property type="protein sequence ID" value="TGO52330.1"/>
    <property type="molecule type" value="Genomic_DNA"/>
</dbReference>
<accession>A0A4Z1I0R4</accession>
<organism evidence="3 4">
    <name type="scientific">Botryotinia convoluta</name>
    <dbReference type="NCBI Taxonomy" id="54673"/>
    <lineage>
        <taxon>Eukaryota</taxon>
        <taxon>Fungi</taxon>
        <taxon>Dikarya</taxon>
        <taxon>Ascomycota</taxon>
        <taxon>Pezizomycotina</taxon>
        <taxon>Leotiomycetes</taxon>
        <taxon>Helotiales</taxon>
        <taxon>Sclerotiniaceae</taxon>
        <taxon>Botryotinia</taxon>
    </lineage>
</organism>
<proteinExistence type="inferred from homology"/>
<dbReference type="OrthoDB" id="47007at2759"/>
<dbReference type="GO" id="GO:0016491">
    <property type="term" value="F:oxidoreductase activity"/>
    <property type="evidence" value="ECO:0007669"/>
    <property type="project" value="UniProtKB-KW"/>
</dbReference>
<dbReference type="CDD" id="cd05233">
    <property type="entry name" value="SDR_c"/>
    <property type="match status" value="1"/>
</dbReference>
<evidence type="ECO:0000256" key="1">
    <source>
        <dbReference type="ARBA" id="ARBA00006484"/>
    </source>
</evidence>
<name>A0A4Z1I0R4_9HELO</name>